<dbReference type="AlphaFoldDB" id="A0A977KVA2"/>
<dbReference type="KEGG" id="wna:KA717_34415"/>
<evidence type="ECO:0000313" key="2">
    <source>
        <dbReference type="EMBL" id="UXE60557.1"/>
    </source>
</evidence>
<dbReference type="EMBL" id="CP073041">
    <property type="protein sequence ID" value="UXE60557.1"/>
    <property type="molecule type" value="Genomic_DNA"/>
</dbReference>
<gene>
    <name evidence="2" type="ORF">KA717_34415</name>
</gene>
<name>A0A977KVA2_9CYAN</name>
<accession>A0A977KVA2</accession>
<proteinExistence type="predicted"/>
<feature type="compositionally biased region" description="Basic and acidic residues" evidence="1">
    <location>
        <begin position="49"/>
        <end position="59"/>
    </location>
</feature>
<protein>
    <submittedName>
        <fullName evidence="2">Uncharacterized protein</fullName>
    </submittedName>
</protein>
<dbReference type="Proteomes" id="UP001065613">
    <property type="component" value="Chromosome"/>
</dbReference>
<sequence length="291" mass="34221">MNKDNLTEHQKLLREDKSLSSIRDDFHHFLEKKGLVTNETTRPFIEILEPKNNSKKESDSTSDNSFTKKINRRNKRTAKEKDSTDFSSDKIDLKKVTINKNKTPEKYGIQNVWMVNLELMNNFNKNFPYFLLSGKTPEVALLILCRERNGEIHKLYVCLIEMKSNLKQDKRWSCLGDVEKKFEDGMSKMYFLLTLNNHYNPLRGYENQNITVVFRGLVFYNRDDIVRPVQIQPDENERGAKLLKILDEPKVSMKLTVTTVLETEDKIEIKFFKNTNENADEMEVRIQDLIT</sequence>
<evidence type="ECO:0000256" key="1">
    <source>
        <dbReference type="SAM" id="MobiDB-lite"/>
    </source>
</evidence>
<reference evidence="2" key="1">
    <citation type="submission" date="2021-04" db="EMBL/GenBank/DDBJ databases">
        <title>Genome sequence of Woronichinia naegeliana from Washington state freshwater lake bloom.</title>
        <authorList>
            <person name="Dreher T.W."/>
        </authorList>
    </citation>
    <scope>NUCLEOTIDE SEQUENCE</scope>
    <source>
        <strain evidence="2">WA131</strain>
    </source>
</reference>
<organism evidence="2">
    <name type="scientific">Woronichinia naegeliana WA131</name>
    <dbReference type="NCBI Taxonomy" id="2824559"/>
    <lineage>
        <taxon>Bacteria</taxon>
        <taxon>Bacillati</taxon>
        <taxon>Cyanobacteriota</taxon>
        <taxon>Cyanophyceae</taxon>
        <taxon>Synechococcales</taxon>
        <taxon>Coelosphaeriaceae</taxon>
        <taxon>Woronichinia</taxon>
    </lineage>
</organism>
<feature type="region of interest" description="Disordered" evidence="1">
    <location>
        <begin position="49"/>
        <end position="84"/>
    </location>
</feature>